<name>A0A8X6VJG6_TRICX</name>
<gene>
    <name evidence="1" type="primary">X975_16630</name>
    <name evidence="1" type="ORF">TNCV_4493321</name>
</gene>
<comment type="caution">
    <text evidence="1">The sequence shown here is derived from an EMBL/GenBank/DDBJ whole genome shotgun (WGS) entry which is preliminary data.</text>
</comment>
<evidence type="ECO:0000313" key="2">
    <source>
        <dbReference type="Proteomes" id="UP000887159"/>
    </source>
</evidence>
<organism evidence="1 2">
    <name type="scientific">Trichonephila clavipes</name>
    <name type="common">Golden silk orbweaver</name>
    <name type="synonym">Nephila clavipes</name>
    <dbReference type="NCBI Taxonomy" id="2585209"/>
    <lineage>
        <taxon>Eukaryota</taxon>
        <taxon>Metazoa</taxon>
        <taxon>Ecdysozoa</taxon>
        <taxon>Arthropoda</taxon>
        <taxon>Chelicerata</taxon>
        <taxon>Arachnida</taxon>
        <taxon>Araneae</taxon>
        <taxon>Araneomorphae</taxon>
        <taxon>Entelegynae</taxon>
        <taxon>Araneoidea</taxon>
        <taxon>Nephilidae</taxon>
        <taxon>Trichonephila</taxon>
    </lineage>
</organism>
<protein>
    <submittedName>
        <fullName evidence="1">Retrovirus-related Pol polyprotein from transposon 412</fullName>
    </submittedName>
</protein>
<reference evidence="1" key="1">
    <citation type="submission" date="2020-08" db="EMBL/GenBank/DDBJ databases">
        <title>Multicomponent nature underlies the extraordinary mechanical properties of spider dragline silk.</title>
        <authorList>
            <person name="Kono N."/>
            <person name="Nakamura H."/>
            <person name="Mori M."/>
            <person name="Yoshida Y."/>
            <person name="Ohtoshi R."/>
            <person name="Malay A.D."/>
            <person name="Moran D.A.P."/>
            <person name="Tomita M."/>
            <person name="Numata K."/>
            <person name="Arakawa K."/>
        </authorList>
    </citation>
    <scope>NUCLEOTIDE SEQUENCE</scope>
</reference>
<dbReference type="AlphaFoldDB" id="A0A8X6VJG6"/>
<evidence type="ECO:0000313" key="1">
    <source>
        <dbReference type="EMBL" id="GFY15079.1"/>
    </source>
</evidence>
<sequence length="104" mass="12009">MKCYWSLWDSLHLRNSVLYRKWESDDRKTFRWELILPKTRVSTVLKELYGSPTGGHLSDKKFVSASTGAMYGMTRKSVVVAYVIPVLYPKVPDKALEEDCSCIM</sequence>
<accession>A0A8X6VJG6</accession>
<keyword evidence="2" id="KW-1185">Reference proteome</keyword>
<dbReference type="Proteomes" id="UP000887159">
    <property type="component" value="Unassembled WGS sequence"/>
</dbReference>
<dbReference type="EMBL" id="BMAU01021333">
    <property type="protein sequence ID" value="GFY15079.1"/>
    <property type="molecule type" value="Genomic_DNA"/>
</dbReference>
<proteinExistence type="predicted"/>